<dbReference type="Pfam" id="PF02628">
    <property type="entry name" value="COX15-CtaA"/>
    <property type="match status" value="1"/>
</dbReference>
<reference evidence="13 14" key="1">
    <citation type="submission" date="2019-03" db="EMBL/GenBank/DDBJ databases">
        <title>Arthrobacter sp. nov., an bacterium isolated from biocrust in Mu Us Desert.</title>
        <authorList>
            <person name="Lixiong L."/>
        </authorList>
    </citation>
    <scope>NUCLEOTIDE SEQUENCE [LARGE SCALE GENOMIC DNA]</scope>
    <source>
        <strain evidence="13 14">SLN-3</strain>
    </source>
</reference>
<feature type="transmembrane region" description="Helical" evidence="12">
    <location>
        <begin position="20"/>
        <end position="42"/>
    </location>
</feature>
<name>A0A4R5U339_9MICC</name>
<dbReference type="InterPro" id="IPR050450">
    <property type="entry name" value="COX15/CtaA_HemeA_synthase"/>
</dbReference>
<feature type="transmembrane region" description="Helical" evidence="12">
    <location>
        <begin position="255"/>
        <end position="275"/>
    </location>
</feature>
<proteinExistence type="predicted"/>
<dbReference type="RefSeq" id="WP_133402495.1">
    <property type="nucleotide sequence ID" value="NZ_SMTK01000001.1"/>
</dbReference>
<comment type="pathway">
    <text evidence="11">Porphyrin-containing compound metabolism.</text>
</comment>
<feature type="transmembrane region" description="Helical" evidence="12">
    <location>
        <begin position="281"/>
        <end position="301"/>
    </location>
</feature>
<dbReference type="EMBL" id="SMTK01000001">
    <property type="protein sequence ID" value="TDK28086.1"/>
    <property type="molecule type" value="Genomic_DNA"/>
</dbReference>
<feature type="transmembrane region" description="Helical" evidence="12">
    <location>
        <begin position="176"/>
        <end position="198"/>
    </location>
</feature>
<evidence type="ECO:0000256" key="5">
    <source>
        <dbReference type="ARBA" id="ARBA00022989"/>
    </source>
</evidence>
<dbReference type="InterPro" id="IPR003780">
    <property type="entry name" value="COX15/CtaA_fam"/>
</dbReference>
<keyword evidence="14" id="KW-1185">Reference proteome</keyword>
<dbReference type="OrthoDB" id="5241540at2"/>
<keyword evidence="10" id="KW-1015">Disulfide bond</keyword>
<feature type="transmembrane region" description="Helical" evidence="12">
    <location>
        <begin position="106"/>
        <end position="129"/>
    </location>
</feature>
<gene>
    <name evidence="13" type="ORF">E2F48_03025</name>
</gene>
<feature type="transmembrane region" description="Helical" evidence="12">
    <location>
        <begin position="223"/>
        <end position="243"/>
    </location>
</feature>
<evidence type="ECO:0000313" key="13">
    <source>
        <dbReference type="EMBL" id="TDK28086.1"/>
    </source>
</evidence>
<protein>
    <submittedName>
        <fullName evidence="13">Heme A synthase</fullName>
    </submittedName>
</protein>
<dbReference type="GO" id="GO:0016491">
    <property type="term" value="F:oxidoreductase activity"/>
    <property type="evidence" value="ECO:0007669"/>
    <property type="project" value="UniProtKB-KW"/>
</dbReference>
<evidence type="ECO:0000256" key="8">
    <source>
        <dbReference type="ARBA" id="ARBA00023133"/>
    </source>
</evidence>
<dbReference type="PANTHER" id="PTHR35457">
    <property type="entry name" value="HEME A SYNTHASE"/>
    <property type="match status" value="1"/>
</dbReference>
<evidence type="ECO:0000256" key="2">
    <source>
        <dbReference type="ARBA" id="ARBA00022475"/>
    </source>
</evidence>
<evidence type="ECO:0000256" key="7">
    <source>
        <dbReference type="ARBA" id="ARBA00023004"/>
    </source>
</evidence>
<keyword evidence="4" id="KW-0479">Metal-binding</keyword>
<keyword evidence="8" id="KW-0350">Heme biosynthesis</keyword>
<sequence>MPSFALTRLRSRLPATETPLIRRLAIASLVSQIVIVVTGGAVRLTASGLGCPEWPRCTADSIVSTPELGLHGVIEFGNRLLTFVLVVIAVAMLVSVLNLRRPRRDLFRLSVALLAGIPAQAVIGGITVWTDLNPWVVGWHFLVSMALVTVATVLVNRTRLTTAQSRERLPQAAPRILRQLLAVIAGLTGLVVVLGVIVTGSGPHAGDHGAARNNLDPELMTRIHAAPVYLLVMTVALAVALAYRYRVAPALRRSLVLLAVVVLAQGAVGYAQHLLHLPVGLVALHLLGASLLTAAAVHAVYTGYTRQPAGAGAGALGQVRTPVH</sequence>
<comment type="caution">
    <text evidence="13">The sequence shown here is derived from an EMBL/GenBank/DDBJ whole genome shotgun (WGS) entry which is preliminary data.</text>
</comment>
<feature type="transmembrane region" description="Helical" evidence="12">
    <location>
        <begin position="80"/>
        <end position="99"/>
    </location>
</feature>
<evidence type="ECO:0000256" key="4">
    <source>
        <dbReference type="ARBA" id="ARBA00022723"/>
    </source>
</evidence>
<dbReference type="PANTHER" id="PTHR35457:SF1">
    <property type="entry name" value="HEME A SYNTHASE"/>
    <property type="match status" value="1"/>
</dbReference>
<dbReference type="GO" id="GO:0016020">
    <property type="term" value="C:membrane"/>
    <property type="evidence" value="ECO:0007669"/>
    <property type="project" value="UniProtKB-SubCell"/>
</dbReference>
<keyword evidence="7" id="KW-0408">Iron</keyword>
<keyword evidence="5 12" id="KW-1133">Transmembrane helix</keyword>
<dbReference type="AlphaFoldDB" id="A0A4R5U339"/>
<keyword evidence="9 12" id="KW-0472">Membrane</keyword>
<evidence type="ECO:0000256" key="1">
    <source>
        <dbReference type="ARBA" id="ARBA00004141"/>
    </source>
</evidence>
<evidence type="ECO:0000313" key="14">
    <source>
        <dbReference type="Proteomes" id="UP000295411"/>
    </source>
</evidence>
<evidence type="ECO:0000256" key="3">
    <source>
        <dbReference type="ARBA" id="ARBA00022692"/>
    </source>
</evidence>
<comment type="subcellular location">
    <subcellularLocation>
        <location evidence="1">Membrane</location>
        <topology evidence="1">Multi-pass membrane protein</topology>
    </subcellularLocation>
</comment>
<keyword evidence="2" id="KW-1003">Cell membrane</keyword>
<evidence type="ECO:0000256" key="9">
    <source>
        <dbReference type="ARBA" id="ARBA00023136"/>
    </source>
</evidence>
<evidence type="ECO:0000256" key="11">
    <source>
        <dbReference type="ARBA" id="ARBA00023444"/>
    </source>
</evidence>
<evidence type="ECO:0000256" key="12">
    <source>
        <dbReference type="SAM" id="Phobius"/>
    </source>
</evidence>
<organism evidence="13 14">
    <name type="scientific">Arthrobacter crusticola</name>
    <dbReference type="NCBI Taxonomy" id="2547960"/>
    <lineage>
        <taxon>Bacteria</taxon>
        <taxon>Bacillati</taxon>
        <taxon>Actinomycetota</taxon>
        <taxon>Actinomycetes</taxon>
        <taxon>Micrococcales</taxon>
        <taxon>Micrococcaceae</taxon>
        <taxon>Arthrobacter</taxon>
    </lineage>
</organism>
<accession>A0A4R5U339</accession>
<dbReference type="GO" id="GO:0046872">
    <property type="term" value="F:metal ion binding"/>
    <property type="evidence" value="ECO:0007669"/>
    <property type="project" value="UniProtKB-KW"/>
</dbReference>
<evidence type="ECO:0000256" key="10">
    <source>
        <dbReference type="ARBA" id="ARBA00023157"/>
    </source>
</evidence>
<keyword evidence="3 12" id="KW-0812">Transmembrane</keyword>
<dbReference type="Proteomes" id="UP000295411">
    <property type="component" value="Unassembled WGS sequence"/>
</dbReference>
<dbReference type="GO" id="GO:0006784">
    <property type="term" value="P:heme A biosynthetic process"/>
    <property type="evidence" value="ECO:0007669"/>
    <property type="project" value="InterPro"/>
</dbReference>
<evidence type="ECO:0000256" key="6">
    <source>
        <dbReference type="ARBA" id="ARBA00023002"/>
    </source>
</evidence>
<keyword evidence="6" id="KW-0560">Oxidoreductase</keyword>
<feature type="transmembrane region" description="Helical" evidence="12">
    <location>
        <begin position="135"/>
        <end position="155"/>
    </location>
</feature>